<dbReference type="PANTHER" id="PTHR22870:SF360">
    <property type="entry name" value="ULTRAVIOLET-B RECEPTOR UVR8"/>
    <property type="match status" value="1"/>
</dbReference>
<dbReference type="InterPro" id="IPR000408">
    <property type="entry name" value="Reg_chr_condens"/>
</dbReference>
<feature type="repeat" description="RCC1" evidence="2">
    <location>
        <begin position="48"/>
        <end position="99"/>
    </location>
</feature>
<keyword evidence="6" id="KW-1185">Reference proteome</keyword>
<feature type="repeat" description="RCC1" evidence="2">
    <location>
        <begin position="330"/>
        <end position="381"/>
    </location>
</feature>
<accession>A0AAR2L715</accession>
<evidence type="ECO:0000313" key="5">
    <source>
        <dbReference type="Ensembl" id="ENSPNAP00000072393.1"/>
    </source>
</evidence>
<dbReference type="InterPro" id="IPR009091">
    <property type="entry name" value="RCC1/BLIP-II"/>
</dbReference>
<feature type="repeat" description="RCC1" evidence="2">
    <location>
        <begin position="264"/>
        <end position="330"/>
    </location>
</feature>
<gene>
    <name evidence="5" type="primary">SERGEF</name>
</gene>
<dbReference type="PROSITE" id="PS50012">
    <property type="entry name" value="RCC1_3"/>
    <property type="match status" value="6"/>
</dbReference>
<dbReference type="InterPro" id="IPR058923">
    <property type="entry name" value="RCC1-like_dom"/>
</dbReference>
<feature type="compositionally biased region" description="Low complexity" evidence="3">
    <location>
        <begin position="288"/>
        <end position="299"/>
    </location>
</feature>
<dbReference type="PANTHER" id="PTHR22870">
    <property type="entry name" value="REGULATOR OF CHROMOSOME CONDENSATION"/>
    <property type="match status" value="1"/>
</dbReference>
<reference evidence="5 6" key="1">
    <citation type="submission" date="2020-10" db="EMBL/GenBank/DDBJ databases">
        <title>Pygocentrus nattereri (red-bellied piranha) genome, fPygNat1, primary haplotype.</title>
        <authorList>
            <person name="Myers G."/>
            <person name="Meyer A."/>
            <person name="Karagic N."/>
            <person name="Pippel M."/>
            <person name="Winkler S."/>
            <person name="Tracey A."/>
            <person name="Wood J."/>
            <person name="Formenti G."/>
            <person name="Howe K."/>
            <person name="Fedrigo O."/>
            <person name="Jarvis E.D."/>
        </authorList>
    </citation>
    <scope>NUCLEOTIDE SEQUENCE [LARGE SCALE GENOMIC DNA]</scope>
</reference>
<protein>
    <recommendedName>
        <fullName evidence="4">RCC1-like domain-containing protein</fullName>
    </recommendedName>
</protein>
<name>A0AAR2L715_PYGNA</name>
<evidence type="ECO:0000259" key="4">
    <source>
        <dbReference type="Pfam" id="PF25390"/>
    </source>
</evidence>
<evidence type="ECO:0000313" key="6">
    <source>
        <dbReference type="Proteomes" id="UP001501920"/>
    </source>
</evidence>
<dbReference type="Proteomes" id="UP001501920">
    <property type="component" value="Chromosome 11"/>
</dbReference>
<evidence type="ECO:0000256" key="3">
    <source>
        <dbReference type="SAM" id="MobiDB-lite"/>
    </source>
</evidence>
<dbReference type="PRINTS" id="PR00633">
    <property type="entry name" value="RCCNDNSATION"/>
</dbReference>
<feature type="region of interest" description="Disordered" evidence="3">
    <location>
        <begin position="278"/>
        <end position="299"/>
    </location>
</feature>
<dbReference type="InterPro" id="IPR051210">
    <property type="entry name" value="Ub_ligase/GEF_domain"/>
</dbReference>
<keyword evidence="1" id="KW-0677">Repeat</keyword>
<evidence type="ECO:0000256" key="2">
    <source>
        <dbReference type="PROSITE-ProRule" id="PRU00235"/>
    </source>
</evidence>
<feature type="domain" description="RCC1-like" evidence="4">
    <location>
        <begin position="10"/>
        <end position="377"/>
    </location>
</feature>
<feature type="repeat" description="RCC1" evidence="2">
    <location>
        <begin position="211"/>
        <end position="263"/>
    </location>
</feature>
<dbReference type="PROSITE" id="PS00626">
    <property type="entry name" value="RCC1_2"/>
    <property type="match status" value="3"/>
</dbReference>
<dbReference type="SUPFAM" id="SSF50985">
    <property type="entry name" value="RCC1/BLIP-II"/>
    <property type="match status" value="1"/>
</dbReference>
<proteinExistence type="predicted"/>
<evidence type="ECO:0000256" key="1">
    <source>
        <dbReference type="ARBA" id="ARBA00022737"/>
    </source>
</evidence>
<feature type="repeat" description="RCC1" evidence="2">
    <location>
        <begin position="152"/>
        <end position="210"/>
    </location>
</feature>
<sequence length="401" mass="42392">MWFLSLSLSLCHAEDQAEPQCVDDGQERQRLRAITGGGGHSALITETGELLVCGQNHKGQLGLGHISDVTNFQHCPLPGNQTVQQVSCGWDFTILLTDNGHVLACGSNAFGQLGVSAEIKHTAEPLLIKSLSEPVISVATGLRHALAVTGSGGVHQWGTGLSAQAKRALNPQPVPVHLACKEPHLVPGLDQVTCQKVVAGSAHSACLTVAGDIFLWGSNKYGQLCNKESFLPLPTALDGSLLKGERVCAIHSGWTHLIAQTETGRVFTWGRASYGQLGRRGQTNDVTSPESDASLADSSSEISLPSEVKTLNGATQIACGSEHNLAVVGNQVFSWGWNEHGMCGHGSFCDITQPQPIPALKDVRTLLIGCGAGHSMALCCLKSGGDCEQNRKERCILPSSF</sequence>
<feature type="repeat" description="RCC1" evidence="2">
    <location>
        <begin position="100"/>
        <end position="151"/>
    </location>
</feature>
<dbReference type="Ensembl" id="ENSPNAT00000072111.1">
    <property type="protein sequence ID" value="ENSPNAP00000072393.1"/>
    <property type="gene ID" value="ENSPNAG00000000372.2"/>
</dbReference>
<dbReference type="Pfam" id="PF25390">
    <property type="entry name" value="WD40_RLD"/>
    <property type="match status" value="1"/>
</dbReference>
<dbReference type="Gene3D" id="2.130.10.30">
    <property type="entry name" value="Regulator of chromosome condensation 1/beta-lactamase-inhibitor protein II"/>
    <property type="match status" value="2"/>
</dbReference>
<dbReference type="GeneTree" id="ENSGT00940000160684"/>
<reference evidence="5" key="2">
    <citation type="submission" date="2025-08" db="UniProtKB">
        <authorList>
            <consortium name="Ensembl"/>
        </authorList>
    </citation>
    <scope>IDENTIFICATION</scope>
</reference>
<reference evidence="5" key="3">
    <citation type="submission" date="2025-09" db="UniProtKB">
        <authorList>
            <consortium name="Ensembl"/>
        </authorList>
    </citation>
    <scope>IDENTIFICATION</scope>
</reference>
<dbReference type="AlphaFoldDB" id="A0AAR2L715"/>
<organism evidence="5 6">
    <name type="scientific">Pygocentrus nattereri</name>
    <name type="common">Red-bellied piranha</name>
    <dbReference type="NCBI Taxonomy" id="42514"/>
    <lineage>
        <taxon>Eukaryota</taxon>
        <taxon>Metazoa</taxon>
        <taxon>Chordata</taxon>
        <taxon>Craniata</taxon>
        <taxon>Vertebrata</taxon>
        <taxon>Euteleostomi</taxon>
        <taxon>Actinopterygii</taxon>
        <taxon>Neopterygii</taxon>
        <taxon>Teleostei</taxon>
        <taxon>Ostariophysi</taxon>
        <taxon>Characiformes</taxon>
        <taxon>Characoidei</taxon>
        <taxon>Pygocentrus</taxon>
    </lineage>
</organism>